<protein>
    <submittedName>
        <fullName evidence="1">Uncharacterized protein</fullName>
    </submittedName>
</protein>
<evidence type="ECO:0000313" key="1">
    <source>
        <dbReference type="EMBL" id="AZB99976.1"/>
    </source>
</evidence>
<name>A0A3G6YID8_ACIPI</name>
<dbReference type="AlphaFoldDB" id="A0A3G6YID8"/>
<reference evidence="1 2" key="2">
    <citation type="submission" date="2018-12" db="EMBL/GenBank/DDBJ databases">
        <title>Molecular Epidemiology of Emerging Carbapenem-Resistance in Acinetobacter nosocomialis and Acinetobacter pittii in Taiwan, 2010-2014.</title>
        <authorList>
            <person name="Huang W.-C."/>
            <person name="Wang H.-Y."/>
            <person name="Lai J.-F."/>
            <person name="Lauderdale T.-L."/>
            <person name="Sytwu H.-K."/>
        </authorList>
    </citation>
    <scope>NUCLEOTIDE SEQUENCE [LARGE SCALE GENOMIC DNA]</scope>
    <source>
        <strain evidence="1 2">2014S06-099</strain>
    </source>
</reference>
<organism evidence="1 2">
    <name type="scientific">Acinetobacter pittii</name>
    <name type="common">Acinetobacter genomosp. 3</name>
    <dbReference type="NCBI Taxonomy" id="48296"/>
    <lineage>
        <taxon>Bacteria</taxon>
        <taxon>Pseudomonadati</taxon>
        <taxon>Pseudomonadota</taxon>
        <taxon>Gammaproteobacteria</taxon>
        <taxon>Moraxellales</taxon>
        <taxon>Moraxellaceae</taxon>
        <taxon>Acinetobacter</taxon>
        <taxon>Acinetobacter calcoaceticus/baumannii complex</taxon>
    </lineage>
</organism>
<evidence type="ECO:0000313" key="2">
    <source>
        <dbReference type="Proteomes" id="UP000254410"/>
    </source>
</evidence>
<sequence length="61" mass="7098">MCIAYPSFNKALSSVKQTTFFCDSAYGRQLAQCFTKKNFWADKPIYAVPFLRTLVFARKMF</sequence>
<reference evidence="1 2" key="1">
    <citation type="submission" date="2018-11" db="EMBL/GenBank/DDBJ databases">
        <authorList>
            <person name="Kuo S.-C."/>
            <person name="Chen F.-J."/>
            <person name="Liao Y.-C."/>
        </authorList>
    </citation>
    <scope>NUCLEOTIDE SEQUENCE [LARGE SCALE GENOMIC DNA]</scope>
    <source>
        <strain evidence="1 2">2014S06-099</strain>
    </source>
</reference>
<accession>A0A3G6YID8</accession>
<dbReference type="Proteomes" id="UP000254410">
    <property type="component" value="Chromosome"/>
</dbReference>
<gene>
    <name evidence="1" type="ORF">DKE52_001570</name>
</gene>
<proteinExistence type="predicted"/>
<dbReference type="EMBL" id="CP033540">
    <property type="protein sequence ID" value="AZB99976.1"/>
    <property type="molecule type" value="Genomic_DNA"/>
</dbReference>